<comment type="caution">
    <text evidence="2">The sequence shown here is derived from an EMBL/GenBank/DDBJ whole genome shotgun (WGS) entry which is preliminary data.</text>
</comment>
<organism evidence="2 3">
    <name type="scientific">Zizania palustris</name>
    <name type="common">Northern wild rice</name>
    <dbReference type="NCBI Taxonomy" id="103762"/>
    <lineage>
        <taxon>Eukaryota</taxon>
        <taxon>Viridiplantae</taxon>
        <taxon>Streptophyta</taxon>
        <taxon>Embryophyta</taxon>
        <taxon>Tracheophyta</taxon>
        <taxon>Spermatophyta</taxon>
        <taxon>Magnoliopsida</taxon>
        <taxon>Liliopsida</taxon>
        <taxon>Poales</taxon>
        <taxon>Poaceae</taxon>
        <taxon>BOP clade</taxon>
        <taxon>Oryzoideae</taxon>
        <taxon>Oryzeae</taxon>
        <taxon>Zizaniinae</taxon>
        <taxon>Zizania</taxon>
    </lineage>
</organism>
<accession>A0A8J5VQS9</accession>
<keyword evidence="3" id="KW-1185">Reference proteome</keyword>
<reference evidence="2" key="2">
    <citation type="submission" date="2021-02" db="EMBL/GenBank/DDBJ databases">
        <authorList>
            <person name="Kimball J.A."/>
            <person name="Haas M.W."/>
            <person name="Macchietto M."/>
            <person name="Kono T."/>
            <person name="Duquette J."/>
            <person name="Shao M."/>
        </authorList>
    </citation>
    <scope>NUCLEOTIDE SEQUENCE</scope>
    <source>
        <tissue evidence="2">Fresh leaf tissue</tissue>
    </source>
</reference>
<gene>
    <name evidence="2" type="ORF">GUJ93_ZPchr0006g41442</name>
</gene>
<dbReference type="AlphaFoldDB" id="A0A8J5VQS9"/>
<protein>
    <submittedName>
        <fullName evidence="2">Uncharacterized protein</fullName>
    </submittedName>
</protein>
<proteinExistence type="predicted"/>
<dbReference type="EMBL" id="JAAALK010000283">
    <property type="protein sequence ID" value="KAG8076980.1"/>
    <property type="molecule type" value="Genomic_DNA"/>
</dbReference>
<evidence type="ECO:0000313" key="3">
    <source>
        <dbReference type="Proteomes" id="UP000729402"/>
    </source>
</evidence>
<evidence type="ECO:0000256" key="1">
    <source>
        <dbReference type="SAM" id="MobiDB-lite"/>
    </source>
</evidence>
<name>A0A8J5VQS9_ZIZPA</name>
<reference evidence="2" key="1">
    <citation type="journal article" date="2021" name="bioRxiv">
        <title>Whole Genome Assembly and Annotation of Northern Wild Rice, Zizania palustris L., Supports a Whole Genome Duplication in the Zizania Genus.</title>
        <authorList>
            <person name="Haas M."/>
            <person name="Kono T."/>
            <person name="Macchietto M."/>
            <person name="Millas R."/>
            <person name="McGilp L."/>
            <person name="Shao M."/>
            <person name="Duquette J."/>
            <person name="Hirsch C.N."/>
            <person name="Kimball J."/>
        </authorList>
    </citation>
    <scope>NUCLEOTIDE SEQUENCE</scope>
    <source>
        <tissue evidence="2">Fresh leaf tissue</tissue>
    </source>
</reference>
<feature type="region of interest" description="Disordered" evidence="1">
    <location>
        <begin position="1"/>
        <end position="33"/>
    </location>
</feature>
<evidence type="ECO:0000313" key="2">
    <source>
        <dbReference type="EMBL" id="KAG8076980.1"/>
    </source>
</evidence>
<dbReference type="Proteomes" id="UP000729402">
    <property type="component" value="Unassembled WGS sequence"/>
</dbReference>
<sequence>MMSSTFSKKKERSATTTATPHADQIAFSPRAQSDHRTGLVVVEVAGRELDAESIPSGLISPRQVSWIGREMLVSIC</sequence>